<comment type="catalytic activity">
    <reaction evidence="6">
        <text>N-acetyl-alpha-D-glucosamine 1-phosphate + UTP + H(+) = UDP-N-acetyl-alpha-D-glucosamine + diphosphate</text>
        <dbReference type="Rhea" id="RHEA:13509"/>
        <dbReference type="ChEBI" id="CHEBI:15378"/>
        <dbReference type="ChEBI" id="CHEBI:33019"/>
        <dbReference type="ChEBI" id="CHEBI:46398"/>
        <dbReference type="ChEBI" id="CHEBI:57705"/>
        <dbReference type="ChEBI" id="CHEBI:57776"/>
        <dbReference type="EC" id="2.7.7.23"/>
    </reaction>
</comment>
<evidence type="ECO:0000313" key="7">
    <source>
        <dbReference type="EMBL" id="KAF0972699.1"/>
    </source>
</evidence>
<dbReference type="VEuPathDB" id="AmoebaDB:FDP41_008948"/>
<organism evidence="7 8">
    <name type="scientific">Naegleria fowleri</name>
    <name type="common">Brain eating amoeba</name>
    <dbReference type="NCBI Taxonomy" id="5763"/>
    <lineage>
        <taxon>Eukaryota</taxon>
        <taxon>Discoba</taxon>
        <taxon>Heterolobosea</taxon>
        <taxon>Tetramitia</taxon>
        <taxon>Eutetramitia</taxon>
        <taxon>Vahlkampfiidae</taxon>
        <taxon>Naegleria</taxon>
    </lineage>
</organism>
<evidence type="ECO:0000256" key="2">
    <source>
        <dbReference type="ARBA" id="ARBA00010401"/>
    </source>
</evidence>
<dbReference type="EMBL" id="VFQX01000066">
    <property type="protein sequence ID" value="KAF0972699.1"/>
    <property type="molecule type" value="Genomic_DNA"/>
</dbReference>
<dbReference type="AlphaFoldDB" id="A0A6A5BI50"/>
<protein>
    <recommendedName>
        <fullName evidence="3">UDP-N-acetylglucosamine diphosphorylase</fullName>
        <ecNumber evidence="3">2.7.7.23</ecNumber>
    </recommendedName>
</protein>
<sequence length="473" mass="53386">MTQHQNLRDLFVRNGQGHIFTFEKDLSEEQLAQLYQQLEELPSPELLNGMFQESVVLSGSPSRPSDVIEPPPNQVISFNRSGTEEEELKQIGMDAIKRGELGVLLLSGGQGTRLGSLLPKGMYDVGLQSGKTLFHIQAERILRLQQLAGADQPIPWYIMTSNFTHEETEQYFKDNSYFGLKKEQILFFQQGDVPCFSMDGKLLLQSKYEIATAPNGNGGVYQALVKFGILDHMKQRGIKYIHSYCVDNILVKIGDPIFIGHCIKHGCDFGTKVVPKRDPHEKVGVFALKNGKYHVVEYSEITKEMAERVDQTSGQLCFNAGNIVNFFYTLEFLERCAEILNTHKLYHIAKKDIESVDINTGEKKKQPGVKLELFNFDIVEYAKSVTIFQVDRESEFSPLKNAPNQNNADSPETCRRDLSILHSKYLQRVGANVVGDCKTQLCEISPLITYAGENLESFKGKTIQLPCHITHLN</sequence>
<dbReference type="InterPro" id="IPR039741">
    <property type="entry name" value="UDP-sugar_pyrophosphorylase"/>
</dbReference>
<dbReference type="Pfam" id="PF01704">
    <property type="entry name" value="UDPGP"/>
    <property type="match status" value="1"/>
</dbReference>
<evidence type="ECO:0000313" key="8">
    <source>
        <dbReference type="Proteomes" id="UP000444721"/>
    </source>
</evidence>
<dbReference type="InterPro" id="IPR029044">
    <property type="entry name" value="Nucleotide-diphossugar_trans"/>
</dbReference>
<evidence type="ECO:0000256" key="4">
    <source>
        <dbReference type="ARBA" id="ARBA00022679"/>
    </source>
</evidence>
<dbReference type="InterPro" id="IPR002618">
    <property type="entry name" value="UDPGP_fam"/>
</dbReference>
<dbReference type="VEuPathDB" id="AmoebaDB:NfTy_047460"/>
<dbReference type="RefSeq" id="XP_044557413.1">
    <property type="nucleotide sequence ID" value="XM_044712854.1"/>
</dbReference>
<comment type="pathway">
    <text evidence="1">Nucleotide-sugar biosynthesis; UDP-N-acetyl-alpha-D-glucosamine biosynthesis; UDP-N-acetyl-alpha-D-glucosamine from N-acetyl-alpha-D-glucosamine 1-phosphate: step 1/1.</text>
</comment>
<dbReference type="Proteomes" id="UP000444721">
    <property type="component" value="Unassembled WGS sequence"/>
</dbReference>
<accession>A0A6A5BI50</accession>
<dbReference type="SUPFAM" id="SSF53448">
    <property type="entry name" value="Nucleotide-diphospho-sugar transferases"/>
    <property type="match status" value="1"/>
</dbReference>
<comment type="similarity">
    <text evidence="2">Belongs to the UDPGP type 1 family.</text>
</comment>
<dbReference type="GO" id="GO:0006048">
    <property type="term" value="P:UDP-N-acetylglucosamine biosynthetic process"/>
    <property type="evidence" value="ECO:0007669"/>
    <property type="project" value="TreeGrafter"/>
</dbReference>
<dbReference type="PANTHER" id="PTHR11952:SF2">
    <property type="entry name" value="LD24639P"/>
    <property type="match status" value="1"/>
</dbReference>
<dbReference type="VEuPathDB" id="AmoebaDB:NF0077460"/>
<keyword evidence="5" id="KW-0548">Nucleotidyltransferase</keyword>
<dbReference type="Gene3D" id="3.90.550.10">
    <property type="entry name" value="Spore Coat Polysaccharide Biosynthesis Protein SpsA, Chain A"/>
    <property type="match status" value="1"/>
</dbReference>
<gene>
    <name evidence="7" type="ORF">FDP41_008948</name>
</gene>
<evidence type="ECO:0000256" key="6">
    <source>
        <dbReference type="ARBA" id="ARBA00048493"/>
    </source>
</evidence>
<evidence type="ECO:0000256" key="3">
    <source>
        <dbReference type="ARBA" id="ARBA00012457"/>
    </source>
</evidence>
<dbReference type="GeneID" id="68116165"/>
<dbReference type="EC" id="2.7.7.23" evidence="3"/>
<reference evidence="7 8" key="1">
    <citation type="journal article" date="2019" name="Sci. Rep.">
        <title>Nanopore sequencing improves the draft genome of the human pathogenic amoeba Naegleria fowleri.</title>
        <authorList>
            <person name="Liechti N."/>
            <person name="Schurch N."/>
            <person name="Bruggmann R."/>
            <person name="Wittwer M."/>
        </authorList>
    </citation>
    <scope>NUCLEOTIDE SEQUENCE [LARGE SCALE GENOMIC DNA]</scope>
    <source>
        <strain evidence="7 8">ATCC 30894</strain>
    </source>
</reference>
<dbReference type="GO" id="GO:0003977">
    <property type="term" value="F:UDP-N-acetylglucosamine diphosphorylase activity"/>
    <property type="evidence" value="ECO:0007669"/>
    <property type="project" value="UniProtKB-EC"/>
</dbReference>
<name>A0A6A5BI50_NAEFO</name>
<comment type="caution">
    <text evidence="7">The sequence shown here is derived from an EMBL/GenBank/DDBJ whole genome shotgun (WGS) entry which is preliminary data.</text>
</comment>
<keyword evidence="8" id="KW-1185">Reference proteome</keyword>
<dbReference type="PANTHER" id="PTHR11952">
    <property type="entry name" value="UDP- GLUCOSE PYROPHOSPHORYLASE"/>
    <property type="match status" value="1"/>
</dbReference>
<evidence type="ECO:0000256" key="1">
    <source>
        <dbReference type="ARBA" id="ARBA00005208"/>
    </source>
</evidence>
<dbReference type="OrthoDB" id="532420at2759"/>
<dbReference type="CDD" id="cd04193">
    <property type="entry name" value="UDPGlcNAc_PPase"/>
    <property type="match status" value="1"/>
</dbReference>
<proteinExistence type="inferred from homology"/>
<dbReference type="OMA" id="THCTVPW"/>
<evidence type="ECO:0000256" key="5">
    <source>
        <dbReference type="ARBA" id="ARBA00022695"/>
    </source>
</evidence>
<keyword evidence="4" id="KW-0808">Transferase</keyword>